<dbReference type="InterPro" id="IPR051213">
    <property type="entry name" value="START_lipid_transfer"/>
</dbReference>
<proteinExistence type="predicted"/>
<dbReference type="InterPro" id="IPR023393">
    <property type="entry name" value="START-like_dom_sf"/>
</dbReference>
<dbReference type="EMBL" id="CAJVSB020000072">
    <property type="protein sequence ID" value="CAH2041078.1"/>
    <property type="molecule type" value="Genomic_DNA"/>
</dbReference>
<comment type="caution">
    <text evidence="1">The sequence shown here is derived from an EMBL/GenBank/DDBJ whole genome shotgun (WGS) entry which is preliminary data.</text>
</comment>
<dbReference type="PANTHER" id="PTHR19308">
    <property type="entry name" value="PHOSPHATIDYLCHOLINE TRANSFER PROTEIN"/>
    <property type="match status" value="1"/>
</dbReference>
<dbReference type="AlphaFoldDB" id="A0AAU9RGB9"/>
<evidence type="ECO:0000313" key="1">
    <source>
        <dbReference type="EMBL" id="CAH2041078.1"/>
    </source>
</evidence>
<accession>A0AAU9RGB9</accession>
<dbReference type="PANTHER" id="PTHR19308:SF9">
    <property type="entry name" value="OS07G0185200 PROTEIN"/>
    <property type="match status" value="1"/>
</dbReference>
<name>A0AAU9RGB9_THLAR</name>
<organism evidence="1 2">
    <name type="scientific">Thlaspi arvense</name>
    <name type="common">Field penny-cress</name>
    <dbReference type="NCBI Taxonomy" id="13288"/>
    <lineage>
        <taxon>Eukaryota</taxon>
        <taxon>Viridiplantae</taxon>
        <taxon>Streptophyta</taxon>
        <taxon>Embryophyta</taxon>
        <taxon>Tracheophyta</taxon>
        <taxon>Spermatophyta</taxon>
        <taxon>Magnoliopsida</taxon>
        <taxon>eudicotyledons</taxon>
        <taxon>Gunneridae</taxon>
        <taxon>Pentapetalae</taxon>
        <taxon>rosids</taxon>
        <taxon>malvids</taxon>
        <taxon>Brassicales</taxon>
        <taxon>Brassicaceae</taxon>
        <taxon>Thlaspideae</taxon>
        <taxon>Thlaspi</taxon>
    </lineage>
</organism>
<reference evidence="1 2" key="1">
    <citation type="submission" date="2022-03" db="EMBL/GenBank/DDBJ databases">
        <authorList>
            <person name="Nunn A."/>
            <person name="Chopra R."/>
            <person name="Nunn A."/>
            <person name="Contreras Garrido A."/>
        </authorList>
    </citation>
    <scope>NUCLEOTIDE SEQUENCE [LARGE SCALE GENOMIC DNA]</scope>
</reference>
<keyword evidence="2" id="KW-1185">Reference proteome</keyword>
<gene>
    <name evidence="1" type="ORF">TAV2_LOCUS4381</name>
</gene>
<evidence type="ECO:0000313" key="2">
    <source>
        <dbReference type="Proteomes" id="UP000836841"/>
    </source>
</evidence>
<protein>
    <submittedName>
        <fullName evidence="1">Uncharacterized protein</fullName>
    </submittedName>
</protein>
<sequence>MQFLLLQAVPYPALMRCDKPRRVDLYFSSWIIKPVQSRKGDGQLSACEVTLVHYEDMGIPKDVAKLGVRHGCGGLITTKISCEENDESLASSGERKDQTVTVQRHGNGGGIDWKWVVIGGAVAVACGLHKEAIGKALILGAGRRIAGR</sequence>
<dbReference type="Proteomes" id="UP000836841">
    <property type="component" value="Unassembled WGS sequence"/>
</dbReference>
<dbReference type="Gene3D" id="3.30.530.20">
    <property type="match status" value="1"/>
</dbReference>
<dbReference type="SUPFAM" id="SSF55961">
    <property type="entry name" value="Bet v1-like"/>
    <property type="match status" value="1"/>
</dbReference>